<dbReference type="EMBL" id="AP018732">
    <property type="protein sequence ID" value="BBE42841.1"/>
    <property type="molecule type" value="Genomic_DNA"/>
</dbReference>
<organism evidence="1 2">
    <name type="scientific">Conexivisphaera calida</name>
    <dbReference type="NCBI Taxonomy" id="1874277"/>
    <lineage>
        <taxon>Archaea</taxon>
        <taxon>Nitrososphaerota</taxon>
        <taxon>Conexivisphaeria</taxon>
        <taxon>Conexivisphaerales</taxon>
        <taxon>Conexivisphaeraceae</taxon>
        <taxon>Conexivisphaera</taxon>
    </lineage>
</organism>
<proteinExistence type="predicted"/>
<dbReference type="Proteomes" id="UP000509448">
    <property type="component" value="Chromosome"/>
</dbReference>
<dbReference type="AlphaFoldDB" id="A0A4P2VFA2"/>
<dbReference type="GeneID" id="55585267"/>
<evidence type="ECO:0000313" key="1">
    <source>
        <dbReference type="EMBL" id="BBE42841.1"/>
    </source>
</evidence>
<keyword evidence="2" id="KW-1185">Reference proteome</keyword>
<protein>
    <submittedName>
        <fullName evidence="1">ISA1214-2, putative transposase</fullName>
    </submittedName>
</protein>
<sequence length="77" mass="8623">MKLLLIKQLVGKSREVRVHADIFSLLSGVDVSYRTVERLYSDELVVMALRNLHVLLLRRKGVSKSDASGDGLGTRSR</sequence>
<accession>A0A4P2VFA2</accession>
<dbReference type="OrthoDB" id="43033at2157"/>
<reference evidence="1 2" key="1">
    <citation type="journal article" date="2019" name="ISME J.">
        <title>Isolation and characterization of a thermophilic sulfur- and iron-reducing thaumarchaeote from a terrestrial acidic hot spring.</title>
        <authorList>
            <person name="Kato S."/>
            <person name="Itoh T."/>
            <person name="Yuki M."/>
            <person name="Nagamori M."/>
            <person name="Ohnishi M."/>
            <person name="Uematsu K."/>
            <person name="Suzuki K."/>
            <person name="Takashina T."/>
            <person name="Ohkuma M."/>
        </authorList>
    </citation>
    <scope>NUCLEOTIDE SEQUENCE [LARGE SCALE GENOMIC DNA]</scope>
    <source>
        <strain evidence="1 2">NAS-02</strain>
    </source>
</reference>
<dbReference type="KEGG" id="ccai:NAS2_1456"/>
<evidence type="ECO:0000313" key="2">
    <source>
        <dbReference type="Proteomes" id="UP000509448"/>
    </source>
</evidence>
<dbReference type="RefSeq" id="WP_174449032.1">
    <property type="nucleotide sequence ID" value="NZ_AP018732.1"/>
</dbReference>
<name>A0A4P2VFA2_9ARCH</name>
<gene>
    <name evidence="1" type="ORF">NAS2_1456</name>
</gene>